<keyword evidence="4" id="KW-1185">Reference proteome</keyword>
<evidence type="ECO:0000313" key="3">
    <source>
        <dbReference type="EMBL" id="TNC48736.1"/>
    </source>
</evidence>
<dbReference type="EMBL" id="VDFU01000015">
    <property type="protein sequence ID" value="TNC48736.1"/>
    <property type="molecule type" value="Genomic_DNA"/>
</dbReference>
<sequence>MNPLTVVLSMLTATAVTGPFLVAAFVLGHYNWPAILLGVLLGAFGAAALARRIEHEMKRQDPAWDEHQDRPKAYAIVRPRSDDRRDRVYSRSDRRH</sequence>
<dbReference type="RefSeq" id="WP_139077460.1">
    <property type="nucleotide sequence ID" value="NZ_VDFU01000015.1"/>
</dbReference>
<reference evidence="3 4" key="1">
    <citation type="submission" date="2019-06" db="EMBL/GenBank/DDBJ databases">
        <title>YIM 131921 draft genome.</title>
        <authorList>
            <person name="Jiang L."/>
        </authorList>
    </citation>
    <scope>NUCLEOTIDE SEQUENCE [LARGE SCALE GENOMIC DNA]</scope>
    <source>
        <strain evidence="3 4">YIM 131921</strain>
    </source>
</reference>
<proteinExistence type="predicted"/>
<gene>
    <name evidence="3" type="ORF">FHG66_13035</name>
</gene>
<dbReference type="Proteomes" id="UP000305887">
    <property type="component" value="Unassembled WGS sequence"/>
</dbReference>
<dbReference type="AlphaFoldDB" id="A0A5C4MWI8"/>
<organism evidence="3 4">
    <name type="scientific">Rubellimicrobium rubrum</name>
    <dbReference type="NCBI Taxonomy" id="2585369"/>
    <lineage>
        <taxon>Bacteria</taxon>
        <taxon>Pseudomonadati</taxon>
        <taxon>Pseudomonadota</taxon>
        <taxon>Alphaproteobacteria</taxon>
        <taxon>Rhodobacterales</taxon>
        <taxon>Roseobacteraceae</taxon>
        <taxon>Rubellimicrobium</taxon>
    </lineage>
</organism>
<keyword evidence="2" id="KW-0472">Membrane</keyword>
<name>A0A5C4MWI8_9RHOB</name>
<feature type="transmembrane region" description="Helical" evidence="2">
    <location>
        <begin position="34"/>
        <end position="50"/>
    </location>
</feature>
<dbReference type="OrthoDB" id="7870164at2"/>
<protein>
    <submittedName>
        <fullName evidence="3">Uncharacterized protein</fullName>
    </submittedName>
</protein>
<feature type="region of interest" description="Disordered" evidence="1">
    <location>
        <begin position="75"/>
        <end position="96"/>
    </location>
</feature>
<accession>A0A5C4MWI8</accession>
<keyword evidence="2" id="KW-0812">Transmembrane</keyword>
<evidence type="ECO:0000256" key="1">
    <source>
        <dbReference type="SAM" id="MobiDB-lite"/>
    </source>
</evidence>
<evidence type="ECO:0000256" key="2">
    <source>
        <dbReference type="SAM" id="Phobius"/>
    </source>
</evidence>
<feature type="compositionally biased region" description="Basic and acidic residues" evidence="1">
    <location>
        <begin position="79"/>
        <end position="96"/>
    </location>
</feature>
<comment type="caution">
    <text evidence="3">The sequence shown here is derived from an EMBL/GenBank/DDBJ whole genome shotgun (WGS) entry which is preliminary data.</text>
</comment>
<keyword evidence="2" id="KW-1133">Transmembrane helix</keyword>
<evidence type="ECO:0000313" key="4">
    <source>
        <dbReference type="Proteomes" id="UP000305887"/>
    </source>
</evidence>